<dbReference type="GO" id="GO:0016787">
    <property type="term" value="F:hydrolase activity"/>
    <property type="evidence" value="ECO:0007669"/>
    <property type="project" value="UniProtKB-KW"/>
</dbReference>
<dbReference type="Gene3D" id="3.60.15.10">
    <property type="entry name" value="Ribonuclease Z/Hydroxyacylglutathione hydrolase-like"/>
    <property type="match status" value="1"/>
</dbReference>
<dbReference type="SMART" id="SM00849">
    <property type="entry name" value="Lactamase_B"/>
    <property type="match status" value="1"/>
</dbReference>
<dbReference type="PANTHER" id="PTHR42978:SF3">
    <property type="entry name" value="BLR3078 PROTEIN"/>
    <property type="match status" value="1"/>
</dbReference>
<name>A0A4S3K058_9GAMM</name>
<feature type="signal peptide" evidence="5">
    <location>
        <begin position="1"/>
        <end position="20"/>
    </location>
</feature>
<keyword evidence="4" id="KW-0862">Zinc</keyword>
<dbReference type="PANTHER" id="PTHR42978">
    <property type="entry name" value="QUORUM-QUENCHING LACTONASE YTNP-RELATED-RELATED"/>
    <property type="match status" value="1"/>
</dbReference>
<proteinExistence type="inferred from homology"/>
<evidence type="ECO:0000313" key="7">
    <source>
        <dbReference type="EMBL" id="TDU28184.1"/>
    </source>
</evidence>
<evidence type="ECO:0000256" key="3">
    <source>
        <dbReference type="ARBA" id="ARBA00022801"/>
    </source>
</evidence>
<dbReference type="GO" id="GO:0046872">
    <property type="term" value="F:metal ion binding"/>
    <property type="evidence" value="ECO:0007669"/>
    <property type="project" value="UniProtKB-KW"/>
</dbReference>
<feature type="chain" id="PRO_5030100135" evidence="5">
    <location>
        <begin position="21"/>
        <end position="331"/>
    </location>
</feature>
<dbReference type="Pfam" id="PF00753">
    <property type="entry name" value="Lactamase_B"/>
    <property type="match status" value="1"/>
</dbReference>
<keyword evidence="5" id="KW-0732">Signal</keyword>
<keyword evidence="8" id="KW-1185">Reference proteome</keyword>
<evidence type="ECO:0000256" key="2">
    <source>
        <dbReference type="ARBA" id="ARBA00022723"/>
    </source>
</evidence>
<keyword evidence="3 7" id="KW-0378">Hydrolase</keyword>
<dbReference type="InterPro" id="IPR001279">
    <property type="entry name" value="Metallo-B-lactamas"/>
</dbReference>
<dbReference type="InterPro" id="IPR051013">
    <property type="entry name" value="MBL_superfamily_lactonases"/>
</dbReference>
<feature type="domain" description="Metallo-beta-lactamase" evidence="6">
    <location>
        <begin position="77"/>
        <end position="296"/>
    </location>
</feature>
<evidence type="ECO:0000259" key="6">
    <source>
        <dbReference type="SMART" id="SM00849"/>
    </source>
</evidence>
<dbReference type="CDD" id="cd07730">
    <property type="entry name" value="metallo-hydrolase-like_MBL-fold"/>
    <property type="match status" value="1"/>
</dbReference>
<evidence type="ECO:0000256" key="4">
    <source>
        <dbReference type="ARBA" id="ARBA00022833"/>
    </source>
</evidence>
<evidence type="ECO:0000313" key="8">
    <source>
        <dbReference type="Proteomes" id="UP000295341"/>
    </source>
</evidence>
<dbReference type="RefSeq" id="WP_133881762.1">
    <property type="nucleotide sequence ID" value="NZ_MWIN01000027.1"/>
</dbReference>
<keyword evidence="2" id="KW-0479">Metal-binding</keyword>
<evidence type="ECO:0000256" key="1">
    <source>
        <dbReference type="ARBA" id="ARBA00007749"/>
    </source>
</evidence>
<accession>A0A4S3K058</accession>
<evidence type="ECO:0000256" key="5">
    <source>
        <dbReference type="SAM" id="SignalP"/>
    </source>
</evidence>
<dbReference type="SUPFAM" id="SSF56281">
    <property type="entry name" value="Metallo-hydrolase/oxidoreductase"/>
    <property type="match status" value="1"/>
</dbReference>
<dbReference type="OrthoDB" id="9803916at2"/>
<protein>
    <submittedName>
        <fullName evidence="7">Glyoxylase-like metal-dependent hydrolase (Beta-lactamase superfamily II)</fullName>
    </submittedName>
</protein>
<comment type="similarity">
    <text evidence="1">Belongs to the metallo-beta-lactamase superfamily.</text>
</comment>
<organism evidence="7 8">
    <name type="scientific">Panacagrimonas perspica</name>
    <dbReference type="NCBI Taxonomy" id="381431"/>
    <lineage>
        <taxon>Bacteria</taxon>
        <taxon>Pseudomonadati</taxon>
        <taxon>Pseudomonadota</taxon>
        <taxon>Gammaproteobacteria</taxon>
        <taxon>Nevskiales</taxon>
        <taxon>Nevskiaceae</taxon>
        <taxon>Panacagrimonas</taxon>
    </lineage>
</organism>
<sequence length="331" mass="35913">MKKLLIGVAIVLVVCVAALAQTFRGATLPVTQDVAITLVVPPQVKGVQVSAIYAGQMESLAAFAYRGGSFGDTRIFGMGSILVSHPQGNLLFDTGFGKDVDLHVAKMPLLMRMTTKYKREETVAAQLAQAGVPLTDISRIVLTHAHWDHVSGIPDLAGVQIMTSQEEAQFIESDDPMAALIHGFPDLAIAPLNYREGPYLGFPNSFDVFGDGSVVMVPAPGHTPGSTITFVHTEDNKHYALVGDLVWQKEGIELPAERPWVSRWLVDKDPAAVRGEIVHMHRLQQMWPELVIVPAHDRRVWDTLPRFPAGFVRPAHAEPATAEAAPAASTP</sequence>
<dbReference type="AlphaFoldDB" id="A0A4S3K058"/>
<dbReference type="InterPro" id="IPR036866">
    <property type="entry name" value="RibonucZ/Hydroxyglut_hydro"/>
</dbReference>
<reference evidence="7 8" key="1">
    <citation type="submission" date="2019-03" db="EMBL/GenBank/DDBJ databases">
        <title>Genomic Encyclopedia of Type Strains, Phase IV (KMG-IV): sequencing the most valuable type-strain genomes for metagenomic binning, comparative biology and taxonomic classification.</title>
        <authorList>
            <person name="Goeker M."/>
        </authorList>
    </citation>
    <scope>NUCLEOTIDE SEQUENCE [LARGE SCALE GENOMIC DNA]</scope>
    <source>
        <strain evidence="7 8">DSM 26377</strain>
    </source>
</reference>
<comment type="caution">
    <text evidence="7">The sequence shown here is derived from an EMBL/GenBank/DDBJ whole genome shotgun (WGS) entry which is preliminary data.</text>
</comment>
<gene>
    <name evidence="7" type="ORF">DFR24_2549</name>
</gene>
<dbReference type="EMBL" id="SOBT01000009">
    <property type="protein sequence ID" value="TDU28184.1"/>
    <property type="molecule type" value="Genomic_DNA"/>
</dbReference>
<dbReference type="Proteomes" id="UP000295341">
    <property type="component" value="Unassembled WGS sequence"/>
</dbReference>